<dbReference type="CDD" id="cd01284">
    <property type="entry name" value="Riboflavin_deaminase-reductase"/>
    <property type="match status" value="1"/>
</dbReference>
<comment type="catalytic activity">
    <reaction evidence="12 14">
        <text>5-amino-6-(5-phospho-D-ribitylamino)uracil + NADP(+) = 5-amino-6-(5-phospho-D-ribosylamino)uracil + NADPH + H(+)</text>
        <dbReference type="Rhea" id="RHEA:17845"/>
        <dbReference type="ChEBI" id="CHEBI:15378"/>
        <dbReference type="ChEBI" id="CHEBI:57783"/>
        <dbReference type="ChEBI" id="CHEBI:58349"/>
        <dbReference type="ChEBI" id="CHEBI:58421"/>
        <dbReference type="ChEBI" id="CHEBI:58453"/>
        <dbReference type="EC" id="1.1.1.193"/>
    </reaction>
</comment>
<dbReference type="SUPFAM" id="SSF53927">
    <property type="entry name" value="Cytidine deaminase-like"/>
    <property type="match status" value="1"/>
</dbReference>
<dbReference type="InterPro" id="IPR016193">
    <property type="entry name" value="Cytidine_deaminase-like"/>
</dbReference>
<evidence type="ECO:0000256" key="7">
    <source>
        <dbReference type="ARBA" id="ARBA00022723"/>
    </source>
</evidence>
<dbReference type="NCBIfam" id="TIGR00227">
    <property type="entry name" value="ribD_Cterm"/>
    <property type="match status" value="1"/>
</dbReference>
<keyword evidence="7 14" id="KW-0479">Metal-binding</keyword>
<comment type="function">
    <text evidence="1 14">Converts 2,5-diamino-6-(ribosylamino)-4(3h)-pyrimidinone 5'-phosphate into 5-amino-6-(ribosylamino)-2,4(1h,3h)-pyrimidinedione 5'-phosphate.</text>
</comment>
<dbReference type="Proteomes" id="UP001597040">
    <property type="component" value="Unassembled WGS sequence"/>
</dbReference>
<evidence type="ECO:0000256" key="3">
    <source>
        <dbReference type="ARBA" id="ARBA00004910"/>
    </source>
</evidence>
<evidence type="ECO:0000256" key="2">
    <source>
        <dbReference type="ARBA" id="ARBA00004882"/>
    </source>
</evidence>
<dbReference type="InterPro" id="IPR016192">
    <property type="entry name" value="APOBEC/CMP_deaminase_Zn-bd"/>
</dbReference>
<evidence type="ECO:0000259" key="15">
    <source>
        <dbReference type="PROSITE" id="PS51747"/>
    </source>
</evidence>
<comment type="caution">
    <text evidence="16">The sequence shown here is derived from an EMBL/GenBank/DDBJ whole genome shotgun (WGS) entry which is preliminary data.</text>
</comment>
<evidence type="ECO:0000256" key="10">
    <source>
        <dbReference type="ARBA" id="ARBA00023002"/>
    </source>
</evidence>
<dbReference type="GO" id="GO:0008835">
    <property type="term" value="F:diaminohydroxyphosphoribosylaminopyrimidine deaminase activity"/>
    <property type="evidence" value="ECO:0007669"/>
    <property type="project" value="UniProtKB-EC"/>
</dbReference>
<organism evidence="16 17">
    <name type="scientific">Virgibacillus byunsanensis</name>
    <dbReference type="NCBI Taxonomy" id="570945"/>
    <lineage>
        <taxon>Bacteria</taxon>
        <taxon>Bacillati</taxon>
        <taxon>Bacillota</taxon>
        <taxon>Bacilli</taxon>
        <taxon>Bacillales</taxon>
        <taxon>Bacillaceae</taxon>
        <taxon>Virgibacillus</taxon>
    </lineage>
</organism>
<comment type="catalytic activity">
    <reaction evidence="13 14">
        <text>2,5-diamino-6-hydroxy-4-(5-phosphoribosylamino)-pyrimidine + H2O + H(+) = 5-amino-6-(5-phospho-D-ribosylamino)uracil + NH4(+)</text>
        <dbReference type="Rhea" id="RHEA:21868"/>
        <dbReference type="ChEBI" id="CHEBI:15377"/>
        <dbReference type="ChEBI" id="CHEBI:15378"/>
        <dbReference type="ChEBI" id="CHEBI:28938"/>
        <dbReference type="ChEBI" id="CHEBI:58453"/>
        <dbReference type="ChEBI" id="CHEBI:58614"/>
        <dbReference type="EC" id="3.5.4.26"/>
    </reaction>
</comment>
<reference evidence="17" key="1">
    <citation type="journal article" date="2019" name="Int. J. Syst. Evol. Microbiol.">
        <title>The Global Catalogue of Microorganisms (GCM) 10K type strain sequencing project: providing services to taxonomists for standard genome sequencing and annotation.</title>
        <authorList>
            <consortium name="The Broad Institute Genomics Platform"/>
            <consortium name="The Broad Institute Genome Sequencing Center for Infectious Disease"/>
            <person name="Wu L."/>
            <person name="Ma J."/>
        </authorList>
    </citation>
    <scope>NUCLEOTIDE SEQUENCE [LARGE SCALE GENOMIC DNA]</scope>
    <source>
        <strain evidence="17">CCUG 56754</strain>
    </source>
</reference>
<evidence type="ECO:0000256" key="13">
    <source>
        <dbReference type="ARBA" id="ARBA00049886"/>
    </source>
</evidence>
<dbReference type="InterPro" id="IPR011549">
    <property type="entry name" value="RibD_C"/>
</dbReference>
<dbReference type="NCBIfam" id="TIGR00326">
    <property type="entry name" value="eubact_ribD"/>
    <property type="match status" value="1"/>
</dbReference>
<evidence type="ECO:0000256" key="4">
    <source>
        <dbReference type="ARBA" id="ARBA00005259"/>
    </source>
</evidence>
<evidence type="ECO:0000313" key="16">
    <source>
        <dbReference type="EMBL" id="MFD1039993.1"/>
    </source>
</evidence>
<keyword evidence="8 14" id="KW-0862">Zinc</keyword>
<dbReference type="Gene3D" id="3.40.430.10">
    <property type="entry name" value="Dihydrofolate Reductase, subunit A"/>
    <property type="match status" value="1"/>
</dbReference>
<protein>
    <recommendedName>
        <fullName evidence="14">Riboflavin biosynthesis protein RibD</fullName>
    </recommendedName>
    <domain>
        <recommendedName>
            <fullName evidence="14">Diaminohydroxyphosphoribosylaminopyrimidine deaminase</fullName>
            <shortName evidence="14">DRAP deaminase</shortName>
            <ecNumber evidence="14">3.5.4.26</ecNumber>
        </recommendedName>
        <alternativeName>
            <fullName evidence="14">Riboflavin-specific deaminase</fullName>
        </alternativeName>
    </domain>
    <domain>
        <recommendedName>
            <fullName evidence="14">5-amino-6-(5-phosphoribosylamino)uracil reductase</fullName>
            <ecNumber evidence="14">1.1.1.193</ecNumber>
        </recommendedName>
        <alternativeName>
            <fullName evidence="14">HTP reductase</fullName>
        </alternativeName>
    </domain>
</protein>
<gene>
    <name evidence="16" type="primary">ribD</name>
    <name evidence="16" type="ORF">ACFQ3N_16595</name>
</gene>
<comment type="pathway">
    <text evidence="2 14">Cofactor biosynthesis; riboflavin biosynthesis; 5-amino-6-(D-ribitylamino)uracil from GTP: step 2/4.</text>
</comment>
<name>A0ABW3LPG7_9BACI</name>
<keyword evidence="14 16" id="KW-0378">Hydrolase</keyword>
<feature type="domain" description="CMP/dCMP-type deaminase" evidence="15">
    <location>
        <begin position="1"/>
        <end position="123"/>
    </location>
</feature>
<dbReference type="SUPFAM" id="SSF53597">
    <property type="entry name" value="Dihydrofolate reductase-like"/>
    <property type="match status" value="1"/>
</dbReference>
<evidence type="ECO:0000256" key="9">
    <source>
        <dbReference type="ARBA" id="ARBA00022857"/>
    </source>
</evidence>
<dbReference type="EC" id="3.5.4.26" evidence="14"/>
<dbReference type="PANTHER" id="PTHR38011:SF7">
    <property type="entry name" value="2,5-DIAMINO-6-RIBOSYLAMINO-4(3H)-PYRIMIDINONE 5'-PHOSPHATE REDUCTASE"/>
    <property type="match status" value="1"/>
</dbReference>
<dbReference type="RefSeq" id="WP_390363649.1">
    <property type="nucleotide sequence ID" value="NZ_JBHTKJ010000053.1"/>
</dbReference>
<evidence type="ECO:0000256" key="14">
    <source>
        <dbReference type="PIRNR" id="PIRNR006769"/>
    </source>
</evidence>
<evidence type="ECO:0000256" key="6">
    <source>
        <dbReference type="ARBA" id="ARBA00022619"/>
    </source>
</evidence>
<dbReference type="Pfam" id="PF01872">
    <property type="entry name" value="RibD_C"/>
    <property type="match status" value="1"/>
</dbReference>
<evidence type="ECO:0000256" key="5">
    <source>
        <dbReference type="ARBA" id="ARBA00007417"/>
    </source>
</evidence>
<comment type="similarity">
    <text evidence="4 14">In the N-terminal section; belongs to the cytidine and deoxycytidylate deaminase family.</text>
</comment>
<dbReference type="GO" id="GO:0008703">
    <property type="term" value="F:5-amino-6-(5-phosphoribosylamino)uracil reductase activity"/>
    <property type="evidence" value="ECO:0007669"/>
    <property type="project" value="UniProtKB-EC"/>
</dbReference>
<evidence type="ECO:0000313" key="17">
    <source>
        <dbReference type="Proteomes" id="UP001597040"/>
    </source>
</evidence>
<evidence type="ECO:0000256" key="12">
    <source>
        <dbReference type="ARBA" id="ARBA00049861"/>
    </source>
</evidence>
<accession>A0ABW3LPG7</accession>
<dbReference type="InterPro" id="IPR050765">
    <property type="entry name" value="Riboflavin_Biosynth_HTPR"/>
</dbReference>
<comment type="cofactor">
    <cofactor evidence="14">
        <name>Zn(2+)</name>
        <dbReference type="ChEBI" id="CHEBI:29105"/>
    </cofactor>
    <text evidence="14">Binds 1 zinc ion.</text>
</comment>
<evidence type="ECO:0000256" key="11">
    <source>
        <dbReference type="ARBA" id="ARBA00023268"/>
    </source>
</evidence>
<dbReference type="PIRSF" id="PIRSF006769">
    <property type="entry name" value="RibD"/>
    <property type="match status" value="1"/>
</dbReference>
<dbReference type="PROSITE" id="PS51747">
    <property type="entry name" value="CYT_DCMP_DEAMINASES_2"/>
    <property type="match status" value="1"/>
</dbReference>
<evidence type="ECO:0000256" key="8">
    <source>
        <dbReference type="ARBA" id="ARBA00022833"/>
    </source>
</evidence>
<keyword evidence="11" id="KW-0511">Multifunctional enzyme</keyword>
<evidence type="ECO:0000256" key="1">
    <source>
        <dbReference type="ARBA" id="ARBA00002151"/>
    </source>
</evidence>
<dbReference type="EMBL" id="JBHTKJ010000053">
    <property type="protein sequence ID" value="MFD1039993.1"/>
    <property type="molecule type" value="Genomic_DNA"/>
</dbReference>
<dbReference type="Gene3D" id="3.40.140.10">
    <property type="entry name" value="Cytidine Deaminase, domain 2"/>
    <property type="match status" value="1"/>
</dbReference>
<dbReference type="PANTHER" id="PTHR38011">
    <property type="entry name" value="DIHYDROFOLATE REDUCTASE FAMILY PROTEIN (AFU_ORTHOLOGUE AFUA_8G06820)"/>
    <property type="match status" value="1"/>
</dbReference>
<dbReference type="InterPro" id="IPR024072">
    <property type="entry name" value="DHFR-like_dom_sf"/>
</dbReference>
<comment type="pathway">
    <text evidence="3 14">Cofactor biosynthesis; riboflavin biosynthesis; 5-amino-6-(D-ribitylamino)uracil from GTP: step 3/4.</text>
</comment>
<proteinExistence type="inferred from homology"/>
<dbReference type="Pfam" id="PF00383">
    <property type="entry name" value="dCMP_cyt_deam_1"/>
    <property type="match status" value="1"/>
</dbReference>
<dbReference type="InterPro" id="IPR002734">
    <property type="entry name" value="RibDG_C"/>
</dbReference>
<dbReference type="EC" id="1.1.1.193" evidence="14"/>
<dbReference type="PROSITE" id="PS00903">
    <property type="entry name" value="CYT_DCMP_DEAMINASES_1"/>
    <property type="match status" value="1"/>
</dbReference>
<keyword evidence="10 14" id="KW-0560">Oxidoreductase</keyword>
<dbReference type="InterPro" id="IPR004794">
    <property type="entry name" value="Eubact_RibD"/>
</dbReference>
<keyword evidence="6 14" id="KW-0686">Riboflavin biosynthesis</keyword>
<keyword evidence="17" id="KW-1185">Reference proteome</keyword>
<comment type="similarity">
    <text evidence="5 14">In the C-terminal section; belongs to the HTP reductase family.</text>
</comment>
<dbReference type="InterPro" id="IPR002125">
    <property type="entry name" value="CMP_dCMP_dom"/>
</dbReference>
<sequence>MNDEEYMRFALQLASTVSGQTSPNPPVGSVVVKEGQVVGFGAHLKAGEAHAEVHALQMAGDNAKGATIYVTLEPCSHHGRTPPCADLIIEKGISRAVIAVTDPNKKVAGRGIEKLKSAGIEVELGVLEAEGETVNAVFFHYTKTKTPFVTVKSATTLDGKTATVTGESKWITGKAARQDVHSYRHTHDAILVGVNTVIADNPKLTTRLANGVGKNPLRIVLDTRLRTPIDANVVTDNEAKTWIFTGKQVTKEEIEPFKAKDGVTVIQLDDEKINIDNVLQILGSEGIMSLFVEGGAEINDAFLQQKKINQMIMYLAPMLLGGKTAPTSFTGVGFESLTESLSLKIKHMEMIDQDIKFIAVPRKDETNVYRNN</sequence>
<keyword evidence="9 14" id="KW-0521">NADP</keyword>